<dbReference type="GO" id="GO:0016787">
    <property type="term" value="F:hydrolase activity"/>
    <property type="evidence" value="ECO:0007669"/>
    <property type="project" value="UniProtKB-KW"/>
</dbReference>
<dbReference type="InterPro" id="IPR013108">
    <property type="entry name" value="Amidohydro_3"/>
</dbReference>
<dbReference type="PANTHER" id="PTHR22642">
    <property type="entry name" value="IMIDAZOLONEPROPIONASE"/>
    <property type="match status" value="1"/>
</dbReference>
<comment type="caution">
    <text evidence="2">The sequence shown here is derived from an EMBL/GenBank/DDBJ whole genome shotgun (WGS) entry which is preliminary data.</text>
</comment>
<protein>
    <submittedName>
        <fullName evidence="2">Amidohydrolase</fullName>
        <ecNumber evidence="2">3.5.-.-</ecNumber>
    </submittedName>
</protein>
<reference evidence="2 3" key="1">
    <citation type="submission" date="2024-10" db="EMBL/GenBank/DDBJ databases">
        <title>The Natural Products Discovery Center: Release of the First 8490 Sequenced Strains for Exploring Actinobacteria Biosynthetic Diversity.</title>
        <authorList>
            <person name="Kalkreuter E."/>
            <person name="Kautsar S.A."/>
            <person name="Yang D."/>
            <person name="Bader C.D."/>
            <person name="Teijaro C.N."/>
            <person name="Fluegel L."/>
            <person name="Davis C.M."/>
            <person name="Simpson J.R."/>
            <person name="Lauterbach L."/>
            <person name="Steele A.D."/>
            <person name="Gui C."/>
            <person name="Meng S."/>
            <person name="Li G."/>
            <person name="Viehrig K."/>
            <person name="Ye F."/>
            <person name="Su P."/>
            <person name="Kiefer A.F."/>
            <person name="Nichols A."/>
            <person name="Cepeda A.J."/>
            <person name="Yan W."/>
            <person name="Fan B."/>
            <person name="Jiang Y."/>
            <person name="Adhikari A."/>
            <person name="Zheng C.-J."/>
            <person name="Schuster L."/>
            <person name="Cowan T.M."/>
            <person name="Smanski M.J."/>
            <person name="Chevrette M.G."/>
            <person name="De Carvalho L.P.S."/>
            <person name="Shen B."/>
        </authorList>
    </citation>
    <scope>NUCLEOTIDE SEQUENCE [LARGE SCALE GENOMIC DNA]</scope>
    <source>
        <strain evidence="2 3">NPDC021253</strain>
    </source>
</reference>
<dbReference type="PANTHER" id="PTHR22642:SF2">
    <property type="entry name" value="PROTEIN LONG AFTER FAR-RED 3"/>
    <property type="match status" value="1"/>
</dbReference>
<dbReference type="RefSeq" id="WP_396681413.1">
    <property type="nucleotide sequence ID" value="NZ_JBIRPU010000013.1"/>
</dbReference>
<dbReference type="InterPro" id="IPR032466">
    <property type="entry name" value="Metal_Hydrolase"/>
</dbReference>
<dbReference type="EMBL" id="JBIRPU010000013">
    <property type="protein sequence ID" value="MFI0794788.1"/>
    <property type="molecule type" value="Genomic_DNA"/>
</dbReference>
<dbReference type="Gene3D" id="2.30.40.10">
    <property type="entry name" value="Urease, subunit C, domain 1"/>
    <property type="match status" value="1"/>
</dbReference>
<accession>A0ABW7SM79</accession>
<dbReference type="Proteomes" id="UP001611075">
    <property type="component" value="Unassembled WGS sequence"/>
</dbReference>
<dbReference type="Pfam" id="PF07969">
    <property type="entry name" value="Amidohydro_3"/>
    <property type="match status" value="1"/>
</dbReference>
<keyword evidence="3" id="KW-1185">Reference proteome</keyword>
<keyword evidence="2" id="KW-0378">Hydrolase</keyword>
<proteinExistence type="predicted"/>
<dbReference type="Gene3D" id="3.20.20.140">
    <property type="entry name" value="Metal-dependent hydrolases"/>
    <property type="match status" value="1"/>
</dbReference>
<dbReference type="EC" id="3.5.-.-" evidence="2"/>
<organism evidence="2 3">
    <name type="scientific">Micromonospora rubida</name>
    <dbReference type="NCBI Taxonomy" id="2697657"/>
    <lineage>
        <taxon>Bacteria</taxon>
        <taxon>Bacillati</taxon>
        <taxon>Actinomycetota</taxon>
        <taxon>Actinomycetes</taxon>
        <taxon>Micromonosporales</taxon>
        <taxon>Micromonosporaceae</taxon>
        <taxon>Micromonospora</taxon>
    </lineage>
</organism>
<dbReference type="SUPFAM" id="SSF51338">
    <property type="entry name" value="Composite domain of metallo-dependent hydrolases"/>
    <property type="match status" value="1"/>
</dbReference>
<evidence type="ECO:0000313" key="2">
    <source>
        <dbReference type="EMBL" id="MFI0794788.1"/>
    </source>
</evidence>
<name>A0ABW7SM79_9ACTN</name>
<dbReference type="Gene3D" id="3.10.310.70">
    <property type="match status" value="1"/>
</dbReference>
<sequence>MTNPSTTRPVTLYRGGVLHCPADPGATALLVRDGRIAWLGVDADAPAADRVVDLGGALVTPAFVDAHVHATDTGLALSGLDLSGVRSAGGLLDAVAGFAAGLPADAVVLGHGWDESGWVERALPGAAGLGRAAGGRRVYLSQASIHSALVSEAMLVACPEAAGAAGFDASGWLRRDAHHVVRAAALASVSREQRVAAQRVALAHAASLGIAAVHECGGPEISGEEDFTGLLALSGAGLPEVYGYWGELGGAARARELGAVGAGGDLFADGALGSRTAHVSGAYLDGEPGACGHGYVSAGQVRDHLLDCAAHGMQGGFHAIGDAAISTVLEGFAATAEKLGVERVRAARHRVEHAEIMSRRLIAGFVEFGVVASVQPAFDRLWGGAGRMYESRLGLGRSLESNPVGAMHSVGVALAFGSDSPVTPLDPWGSVRAAVAHHNPVQRMSVRAAFAAHTRGGWRAVHRDGEGVLALGAAATFAVWATPAGVDRGLPVLQASDPEARGAEDVTPLPVCRRTVLRGEAIYEEGSA</sequence>
<dbReference type="InterPro" id="IPR011059">
    <property type="entry name" value="Metal-dep_hydrolase_composite"/>
</dbReference>
<evidence type="ECO:0000313" key="3">
    <source>
        <dbReference type="Proteomes" id="UP001611075"/>
    </source>
</evidence>
<feature type="domain" description="Amidohydrolase 3" evidence="1">
    <location>
        <begin position="50"/>
        <end position="523"/>
    </location>
</feature>
<evidence type="ECO:0000259" key="1">
    <source>
        <dbReference type="Pfam" id="PF07969"/>
    </source>
</evidence>
<gene>
    <name evidence="2" type="ORF">ACH4OY_19180</name>
</gene>
<dbReference type="SUPFAM" id="SSF51556">
    <property type="entry name" value="Metallo-dependent hydrolases"/>
    <property type="match status" value="1"/>
</dbReference>